<dbReference type="InterPro" id="IPR042099">
    <property type="entry name" value="ANL_N_sf"/>
</dbReference>
<dbReference type="Pfam" id="PF00501">
    <property type="entry name" value="AMP-binding"/>
    <property type="match status" value="1"/>
</dbReference>
<evidence type="ECO:0000256" key="1">
    <source>
        <dbReference type="ARBA" id="ARBA00006432"/>
    </source>
</evidence>
<evidence type="ECO:0000259" key="2">
    <source>
        <dbReference type="Pfam" id="PF00501"/>
    </source>
</evidence>
<feature type="domain" description="AMP-dependent synthetase/ligase" evidence="2">
    <location>
        <begin position="6"/>
        <end position="357"/>
    </location>
</feature>
<comment type="caution">
    <text evidence="4">The sequence shown here is derived from an EMBL/GenBank/DDBJ whole genome shotgun (WGS) entry which is preliminary data.</text>
</comment>
<evidence type="ECO:0000313" key="4">
    <source>
        <dbReference type="EMBL" id="MFD3408251.1"/>
    </source>
</evidence>
<evidence type="ECO:0000259" key="3">
    <source>
        <dbReference type="Pfam" id="PF13193"/>
    </source>
</evidence>
<dbReference type="RefSeq" id="WP_377980653.1">
    <property type="nucleotide sequence ID" value="NZ_JBBKXX010000002.1"/>
</dbReference>
<comment type="similarity">
    <text evidence="1">Belongs to the ATP-dependent AMP-binding enzyme family.</text>
</comment>
<dbReference type="Gene3D" id="3.40.50.12780">
    <property type="entry name" value="N-terminal domain of ligase-like"/>
    <property type="match status" value="1"/>
</dbReference>
<proteinExistence type="inferred from homology"/>
<dbReference type="Proteomes" id="UP001598019">
    <property type="component" value="Unassembled WGS sequence"/>
</dbReference>
<dbReference type="EMBL" id="JBBKXX010000002">
    <property type="protein sequence ID" value="MFD3408251.1"/>
    <property type="molecule type" value="Genomic_DNA"/>
</dbReference>
<evidence type="ECO:0000313" key="5">
    <source>
        <dbReference type="Proteomes" id="UP001598019"/>
    </source>
</evidence>
<dbReference type="InterPro" id="IPR045851">
    <property type="entry name" value="AMP-bd_C_sf"/>
</dbReference>
<dbReference type="InterPro" id="IPR025110">
    <property type="entry name" value="AMP-bd_C"/>
</dbReference>
<dbReference type="InterPro" id="IPR000873">
    <property type="entry name" value="AMP-dep_synth/lig_dom"/>
</dbReference>
<reference evidence="4 5" key="1">
    <citation type="submission" date="2024-03" db="EMBL/GenBank/DDBJ databases">
        <title>Aquirufa genome sequencing.</title>
        <authorList>
            <person name="Pitt A."/>
            <person name="Hahn M.W."/>
        </authorList>
    </citation>
    <scope>NUCLEOTIDE SEQUENCE [LARGE SCALE GENOMIC DNA]</scope>
    <source>
        <strain evidence="4 5">HETE-83D</strain>
    </source>
</reference>
<sequence>MISIFAQAEKHLEKTAIISDGTNYTYSQLLDASKAFASTLLDKNTDLNEVRVAYMVNPGFDYVRVQWGIWRAGGVAVPLCLTYPLPSLRYTIENSGSSIVVVSPEFEELLKPLCEELNLRILVLSTSDSLPSDSLPIFPPSRRAMMLYTSGTTNLPKGVVSTHANLNAQISTLIDAWHWSEKDYSICILPLHHIHGVINIVSCSLWAGATCQFLPSFSAEALFDIFKEGKLNVFMAVPTIYYKLITYWESLADVDQKEMTRILSKFRLMISGSAALPVSVMERWKTISEHSLLERYGMTEIGMALSNPYDGPRVPGHVGYPLPGVQVRLADEENNVIPGTEIGEIQVKGPNVFNEYWQKPESTAESFTKDGFFKTGDIATMDELGGYRILGRNSVDIIKSGGYKISALEIEEVLRTYPGIDDCCVVGVENDEWGELVSAAIVCQDDFDTKALNAWMREQMPAYKTPRAYHRLPELPRNAMGKVTKKDVVNLIKN</sequence>
<protein>
    <submittedName>
        <fullName evidence="4">Acyl-CoA synthetase</fullName>
    </submittedName>
</protein>
<dbReference type="SUPFAM" id="SSF56801">
    <property type="entry name" value="Acetyl-CoA synthetase-like"/>
    <property type="match status" value="1"/>
</dbReference>
<dbReference type="PANTHER" id="PTHR43201">
    <property type="entry name" value="ACYL-COA SYNTHETASE"/>
    <property type="match status" value="1"/>
</dbReference>
<accession>A0ABW6DRB2</accession>
<dbReference type="Pfam" id="PF13193">
    <property type="entry name" value="AMP-binding_C"/>
    <property type="match status" value="1"/>
</dbReference>
<organism evidence="4 5">
    <name type="scientific">Aquirufa esocilacus</name>
    <dbReference type="NCBI Taxonomy" id="3096513"/>
    <lineage>
        <taxon>Bacteria</taxon>
        <taxon>Pseudomonadati</taxon>
        <taxon>Bacteroidota</taxon>
        <taxon>Cytophagia</taxon>
        <taxon>Cytophagales</taxon>
        <taxon>Flectobacillaceae</taxon>
        <taxon>Aquirufa</taxon>
    </lineage>
</organism>
<feature type="domain" description="AMP-binding enzyme C-terminal" evidence="3">
    <location>
        <begin position="409"/>
        <end position="482"/>
    </location>
</feature>
<dbReference type="PANTHER" id="PTHR43201:SF8">
    <property type="entry name" value="ACYL-COA SYNTHETASE FAMILY MEMBER 3"/>
    <property type="match status" value="1"/>
</dbReference>
<gene>
    <name evidence="4" type="ORF">SKC37_06255</name>
</gene>
<dbReference type="CDD" id="cd05941">
    <property type="entry name" value="MCS"/>
    <property type="match status" value="1"/>
</dbReference>
<keyword evidence="5" id="KW-1185">Reference proteome</keyword>
<name>A0ABW6DRB2_9BACT</name>
<dbReference type="Gene3D" id="3.30.300.30">
    <property type="match status" value="1"/>
</dbReference>